<evidence type="ECO:0000313" key="2">
    <source>
        <dbReference type="WBParaSite" id="SSTP_0000077200.1"/>
    </source>
</evidence>
<reference evidence="2" key="1">
    <citation type="submission" date="2015-08" db="UniProtKB">
        <authorList>
            <consortium name="WormBaseParasite"/>
        </authorList>
    </citation>
    <scope>IDENTIFICATION</scope>
</reference>
<evidence type="ECO:0000313" key="1">
    <source>
        <dbReference type="Proteomes" id="UP000035681"/>
    </source>
</evidence>
<keyword evidence="1" id="KW-1185">Reference proteome</keyword>
<accession>A0A0K0DU58</accession>
<organism evidence="2">
    <name type="scientific">Strongyloides stercoralis</name>
    <name type="common">Threadworm</name>
    <dbReference type="NCBI Taxonomy" id="6248"/>
    <lineage>
        <taxon>Eukaryota</taxon>
        <taxon>Metazoa</taxon>
        <taxon>Ecdysozoa</taxon>
        <taxon>Nematoda</taxon>
        <taxon>Chromadorea</taxon>
        <taxon>Rhabditida</taxon>
        <taxon>Tylenchina</taxon>
        <taxon>Panagrolaimomorpha</taxon>
        <taxon>Strongyloidoidea</taxon>
        <taxon>Strongyloididae</taxon>
        <taxon>Strongyloides</taxon>
    </lineage>
</organism>
<dbReference type="Proteomes" id="UP000035681">
    <property type="component" value="Unplaced"/>
</dbReference>
<evidence type="ECO:0000313" key="3">
    <source>
        <dbReference type="WBParaSite" id="TCONS_00005800.p1"/>
    </source>
</evidence>
<dbReference type="AlphaFoldDB" id="A0A0K0DU58"/>
<sequence>MQKVDVLNDIVNEKDINENKNFENYLDNNFSEDNINTLFNKAEFSNPFNKYFSRGMFQCTRNYIYYTGKVHALMRDVYKTFYNCQKGTHQRGSEKIEKITSFDETLAKYKLDPKSISKINEERKSKNINE</sequence>
<name>A0A0K0DU58_STRER</name>
<protein>
    <submittedName>
        <fullName evidence="3">Col_cuticle_N domain-containing protein</fullName>
    </submittedName>
    <submittedName>
        <fullName evidence="2">PIR Superfamily Protein</fullName>
    </submittedName>
</protein>
<dbReference type="WBParaSite" id="SSTP_0000077200.1">
    <property type="protein sequence ID" value="SSTP_0000077200.1"/>
    <property type="gene ID" value="SSTP_0000077200"/>
</dbReference>
<proteinExistence type="predicted"/>
<dbReference type="WBParaSite" id="TCONS_00005800.p1">
    <property type="protein sequence ID" value="TCONS_00005800.p1"/>
    <property type="gene ID" value="XLOC_004041"/>
</dbReference>